<dbReference type="AlphaFoldDB" id="A0A5F0D685"/>
<keyword evidence="2" id="KW-1185">Reference proteome</keyword>
<proteinExistence type="predicted"/>
<accession>A0A5F0D685</accession>
<dbReference type="RefSeq" id="WP_134450348.1">
    <property type="nucleotide sequence ID" value="NZ_FOCN01000030.1"/>
</dbReference>
<dbReference type="OrthoDB" id="3260457at2"/>
<evidence type="ECO:0000313" key="1">
    <source>
        <dbReference type="EMBL" id="TFB89945.1"/>
    </source>
</evidence>
<sequence>MTTFGQPTLDASTWMNNLYPLLTQTGAAAYEGTDPAQVPVQQVTGAGTIVEGSTDVALIVQVPTDVGLYNVSLSRTGPSMPWLADRIRPAQG</sequence>
<organism evidence="1 2">
    <name type="scientific">Cryobacterium luteum</name>
    <dbReference type="NCBI Taxonomy" id="1424661"/>
    <lineage>
        <taxon>Bacteria</taxon>
        <taxon>Bacillati</taxon>
        <taxon>Actinomycetota</taxon>
        <taxon>Actinomycetes</taxon>
        <taxon>Micrococcales</taxon>
        <taxon>Microbacteriaceae</taxon>
        <taxon>Cryobacterium</taxon>
    </lineage>
</organism>
<dbReference type="EMBL" id="SOFF01000028">
    <property type="protein sequence ID" value="TFB89945.1"/>
    <property type="molecule type" value="Genomic_DNA"/>
</dbReference>
<gene>
    <name evidence="1" type="ORF">E3O10_07420</name>
</gene>
<protein>
    <submittedName>
        <fullName evidence="1">Uncharacterized protein</fullName>
    </submittedName>
</protein>
<evidence type="ECO:0000313" key="2">
    <source>
        <dbReference type="Proteomes" id="UP000297654"/>
    </source>
</evidence>
<dbReference type="Proteomes" id="UP000297654">
    <property type="component" value="Unassembled WGS sequence"/>
</dbReference>
<reference evidence="1 2" key="1">
    <citation type="submission" date="2019-03" db="EMBL/GenBank/DDBJ databases">
        <title>Genomics of glacier-inhabiting Cryobacterium strains.</title>
        <authorList>
            <person name="Liu Q."/>
            <person name="Xin Y.-H."/>
        </authorList>
    </citation>
    <scope>NUCLEOTIDE SEQUENCE [LARGE SCALE GENOMIC DNA]</scope>
    <source>
        <strain evidence="1 2">Hh15</strain>
    </source>
</reference>
<comment type="caution">
    <text evidence="1">The sequence shown here is derived from an EMBL/GenBank/DDBJ whole genome shotgun (WGS) entry which is preliminary data.</text>
</comment>
<name>A0A5F0D685_9MICO</name>